<dbReference type="SUPFAM" id="SSF63380">
    <property type="entry name" value="Riboflavin synthase domain-like"/>
    <property type="match status" value="1"/>
</dbReference>
<dbReference type="GO" id="GO:0005829">
    <property type="term" value="C:cytosol"/>
    <property type="evidence" value="ECO:0007669"/>
    <property type="project" value="TreeGrafter"/>
</dbReference>
<dbReference type="Pfam" id="PF00175">
    <property type="entry name" value="NAD_binding_1"/>
    <property type="match status" value="1"/>
</dbReference>
<dbReference type="EMBL" id="LFIV01000058">
    <property type="protein sequence ID" value="KZL72462.1"/>
    <property type="molecule type" value="Genomic_DNA"/>
</dbReference>
<dbReference type="InterPro" id="IPR017972">
    <property type="entry name" value="Cyt_P450_CS"/>
</dbReference>
<dbReference type="Pfam" id="PF00258">
    <property type="entry name" value="Flavodoxin_1"/>
    <property type="match status" value="1"/>
</dbReference>
<evidence type="ECO:0000256" key="9">
    <source>
        <dbReference type="ARBA" id="ARBA00022723"/>
    </source>
</evidence>
<keyword evidence="14 18" id="KW-0408">Iron</keyword>
<dbReference type="PANTHER" id="PTHR19384:SF127">
    <property type="entry name" value="BIFUNCTIONAL CYTOCHROME P450_NADPH--P450 REDUCTASE"/>
    <property type="match status" value="1"/>
</dbReference>
<comment type="caution">
    <text evidence="21">The sequence shown here is derived from an EMBL/GenBank/DDBJ whole genome shotgun (WGS) entry which is preliminary data.</text>
</comment>
<keyword evidence="8" id="KW-0288">FMN</keyword>
<evidence type="ECO:0000259" key="20">
    <source>
        <dbReference type="PROSITE" id="PS51384"/>
    </source>
</evidence>
<dbReference type="InterPro" id="IPR008254">
    <property type="entry name" value="Flavodoxin/NO_synth"/>
</dbReference>
<dbReference type="Proteomes" id="UP000076552">
    <property type="component" value="Unassembled WGS sequence"/>
</dbReference>
<feature type="binding site" description="axial binding residue" evidence="18">
    <location>
        <position position="473"/>
    </location>
    <ligand>
        <name>heme</name>
        <dbReference type="ChEBI" id="CHEBI:30413"/>
    </ligand>
    <ligandPart>
        <name>Fe</name>
        <dbReference type="ChEBI" id="CHEBI:18248"/>
    </ligandPart>
</feature>
<dbReference type="PROSITE" id="PS50902">
    <property type="entry name" value="FLAVODOXIN_LIKE"/>
    <property type="match status" value="1"/>
</dbReference>
<dbReference type="PROSITE" id="PS00086">
    <property type="entry name" value="CYTOCHROME_P450"/>
    <property type="match status" value="1"/>
</dbReference>
<dbReference type="Gene3D" id="3.40.50.80">
    <property type="entry name" value="Nucleotide-binding domain of ferredoxin-NADP reductase (FNR) module"/>
    <property type="match status" value="1"/>
</dbReference>
<dbReference type="FunFam" id="1.10.630.10:FF:000040">
    <property type="entry name" value="Bifunctional cytochrome P450/NADPH--P450 reductase"/>
    <property type="match status" value="1"/>
</dbReference>
<dbReference type="AlphaFoldDB" id="A0A166TTE9"/>
<evidence type="ECO:0000256" key="5">
    <source>
        <dbReference type="ARBA" id="ARBA00022448"/>
    </source>
</evidence>
<keyword evidence="7" id="KW-0285">Flavoprotein</keyword>
<dbReference type="InterPro" id="IPR039261">
    <property type="entry name" value="FNR_nucleotide-bd"/>
</dbReference>
<comment type="cofactor">
    <cofactor evidence="1">
        <name>FMN</name>
        <dbReference type="ChEBI" id="CHEBI:58210"/>
    </cofactor>
</comment>
<sequence>LQGTVFSFKHYLSSTHIPATKSAMSSVPQLKSFTTKDTLPKHEKRKRIFSLSRRSSRKSFGMPGEIVDIPEPSRVPVLGHVTEIDQEYPLGSFIHLANKFGPIYRLDILGQKLVIVNTYELVNECCDDKRFKKSIDGDLNELRDAVHDGLFTSKGVEEENWGVAHRVLMSAFGPLAIRDMFDPMHDVAGQLAMKWARHGSSTPIHLGEDMTRLTMDTVALCSMGYRFNSYYREDTHPFITAMYAVMKEAGDKSLRVLPQVFYKKQDKKYKANIDLLRSTAREVLDARKLDPDGANGRKDVLTAMLNTVDPVTGRKMTDESIIDNLITFLVAGHETTAATFTFTMYWLVKSPEVYRKVQEEVDRVAGDGPLRVEHVAKLKYLTAVIREVLRHSAPIPGFAREVQKDEEIIGGKYRVKAGEQIICLLTKSHLDPKVFGDDAEEFKPERMLDENFDRLMKDFPNCWSPFGTGMRGCIGRAFAWQEMVLALALLMQNFNFVMHNPNYDLKISQTLTIKPKDLYIRAILREGLTPSLLEARMAGSLVGGQAAQLKTKAQKASNGSGDANGPKKNSKLAVFYGSNSGTCEFMAQRLANDAASHGFSATVDTLDTARESLPTDRPVVIVTSSYEGEPPHNAALFVDWLTNLKDKELENVSYAVYGCGHADWVKTHQRIPKLVDATLEERGGRRVIPLGTTDAKDRDMFSDFETWEDDKLWPSLIKQFGGRAEGDDSTIAEAGLSVSFSTPRTSTLRQDVRDALVIDSRTLTQGSLGPAKRHIEVQLPSNMRYTAGDYMAVLPHNPKDTVARVMRRFHLTWDSHVTIQASGPTTLPTDVSIPVSDVLSSYVELCQIASKRNLSTLSQFVKDEELRRKLQYLATDGYDTDIKNKRLSVLDIAEQFSSLTIPFNHFLLMLPPMRVRQYSISSSPLVDPNVATLTYGVLDEPALSGQGRHIGVTSSYLSSLTAGDRLQVSIRVAQGGFKLPVDMDKTPILCVAAGTGLAPFRAFVQERATLLSNGRQLAPAILFFGCRDPSADDLYRDEFDKWEAAGAVKMYRTYSRKPDASSGCKYVQDRIWQEREMLYSLWDQGARVYVCGSNRVAEGVKDIMLKAAREKSEIDDGKPMTEEELEEWFASIRNERYATDVFD</sequence>
<keyword evidence="11" id="KW-0521">NADP</keyword>
<evidence type="ECO:0000256" key="4">
    <source>
        <dbReference type="ARBA" id="ARBA00010018"/>
    </source>
</evidence>
<dbReference type="SUPFAM" id="SSF48264">
    <property type="entry name" value="Cytochrome P450"/>
    <property type="match status" value="1"/>
</dbReference>
<evidence type="ECO:0000256" key="10">
    <source>
        <dbReference type="ARBA" id="ARBA00022827"/>
    </source>
</evidence>
<dbReference type="InterPro" id="IPR003097">
    <property type="entry name" value="CysJ-like_FAD-binding"/>
</dbReference>
<accession>A0A166TTE9</accession>
<evidence type="ECO:0000313" key="22">
    <source>
        <dbReference type="Proteomes" id="UP000076552"/>
    </source>
</evidence>
<evidence type="ECO:0000256" key="18">
    <source>
        <dbReference type="PIRSR" id="PIRSR000209-1"/>
    </source>
</evidence>
<feature type="domain" description="FAD-binding FR-type" evidence="20">
    <location>
        <begin position="750"/>
        <end position="980"/>
    </location>
</feature>
<comment type="catalytic activity">
    <reaction evidence="17">
        <text>2 oxidized [cytochrome P450] + NADPH = 2 reduced [cytochrome P450] + NADP(+) + H(+)</text>
        <dbReference type="Rhea" id="RHEA:24040"/>
        <dbReference type="Rhea" id="RHEA-COMP:14627"/>
        <dbReference type="Rhea" id="RHEA-COMP:14628"/>
        <dbReference type="ChEBI" id="CHEBI:15378"/>
        <dbReference type="ChEBI" id="CHEBI:55376"/>
        <dbReference type="ChEBI" id="CHEBI:57783"/>
        <dbReference type="ChEBI" id="CHEBI:58349"/>
        <dbReference type="ChEBI" id="CHEBI:60344"/>
        <dbReference type="EC" id="1.6.2.4"/>
    </reaction>
</comment>
<evidence type="ECO:0000256" key="7">
    <source>
        <dbReference type="ARBA" id="ARBA00022630"/>
    </source>
</evidence>
<dbReference type="CDD" id="cd11068">
    <property type="entry name" value="CYP120A1"/>
    <property type="match status" value="1"/>
</dbReference>
<comment type="similarity">
    <text evidence="4">In the N-terminal section; belongs to the cytochrome P450 family.</text>
</comment>
<comment type="cofactor">
    <cofactor evidence="2 18">
        <name>heme</name>
        <dbReference type="ChEBI" id="CHEBI:30413"/>
    </cofactor>
</comment>
<dbReference type="SUPFAM" id="SSF52343">
    <property type="entry name" value="Ferredoxin reductase-like, C-terminal NADP-linked domain"/>
    <property type="match status" value="1"/>
</dbReference>
<dbReference type="Gene3D" id="3.40.50.360">
    <property type="match status" value="1"/>
</dbReference>
<gene>
    <name evidence="21" type="ORF">CT0861_01427</name>
</gene>
<dbReference type="InterPro" id="IPR001128">
    <property type="entry name" value="Cyt_P450"/>
</dbReference>
<dbReference type="Gene3D" id="1.20.990.10">
    <property type="entry name" value="NADPH-cytochrome p450 Reductase, Chain A, domain 3"/>
    <property type="match status" value="1"/>
</dbReference>
<dbReference type="PIRSF" id="PIRSF000209">
    <property type="entry name" value="Bifunctional_P450_P450R"/>
    <property type="match status" value="1"/>
</dbReference>
<dbReference type="InterPro" id="IPR017938">
    <property type="entry name" value="Riboflavin_synthase-like_b-brl"/>
</dbReference>
<comment type="catalytic activity">
    <reaction evidence="16">
        <text>an organic molecule + reduced [NADPH--hemoprotein reductase] + O2 = an alcohol + oxidized [NADPH--hemoprotein reductase] + H2O + H(+)</text>
        <dbReference type="Rhea" id="RHEA:17149"/>
        <dbReference type="Rhea" id="RHEA-COMP:11964"/>
        <dbReference type="Rhea" id="RHEA-COMP:11965"/>
        <dbReference type="ChEBI" id="CHEBI:15377"/>
        <dbReference type="ChEBI" id="CHEBI:15378"/>
        <dbReference type="ChEBI" id="CHEBI:15379"/>
        <dbReference type="ChEBI" id="CHEBI:30879"/>
        <dbReference type="ChEBI" id="CHEBI:57618"/>
        <dbReference type="ChEBI" id="CHEBI:58210"/>
        <dbReference type="ChEBI" id="CHEBI:142491"/>
        <dbReference type="EC" id="1.14.14.1"/>
    </reaction>
</comment>
<dbReference type="FunFam" id="3.40.50.80:FF:000031">
    <property type="entry name" value="Bifunctional cytochrome P450/NADPH--P450 reductase"/>
    <property type="match status" value="1"/>
</dbReference>
<keyword evidence="15" id="KW-0503">Monooxygenase</keyword>
<dbReference type="InterPro" id="IPR023173">
    <property type="entry name" value="NADPH_Cyt_P450_Rdtase_alpha"/>
</dbReference>
<reference evidence="21 22" key="1">
    <citation type="submission" date="2015-06" db="EMBL/GenBank/DDBJ databases">
        <title>Survival trade-offs in plant roots during colonization by closely related pathogenic and mutualistic fungi.</title>
        <authorList>
            <person name="Hacquard S."/>
            <person name="Kracher B."/>
            <person name="Hiruma K."/>
            <person name="Weinman A."/>
            <person name="Muench P."/>
            <person name="Garrido Oter R."/>
            <person name="Ver Loren van Themaat E."/>
            <person name="Dallerey J.-F."/>
            <person name="Damm U."/>
            <person name="Henrissat B."/>
            <person name="Lespinet O."/>
            <person name="Thon M."/>
            <person name="Kemen E."/>
            <person name="McHardy A.C."/>
            <person name="Schulze-Lefert P."/>
            <person name="O'Connell R.J."/>
        </authorList>
    </citation>
    <scope>NUCLEOTIDE SEQUENCE [LARGE SCALE GENOMIC DNA]</scope>
    <source>
        <strain evidence="21 22">0861</strain>
    </source>
</reference>
<evidence type="ECO:0000259" key="19">
    <source>
        <dbReference type="PROSITE" id="PS50902"/>
    </source>
</evidence>
<dbReference type="FunFam" id="2.40.30.10:FF:000198">
    <property type="entry name" value="Bifunctional cytochrome P450/NADPH--P450 reductase"/>
    <property type="match status" value="1"/>
</dbReference>
<dbReference type="STRING" id="708197.A0A166TTE9"/>
<evidence type="ECO:0000256" key="6">
    <source>
        <dbReference type="ARBA" id="ARBA00022617"/>
    </source>
</evidence>
<protein>
    <submittedName>
        <fullName evidence="21">Bifunctional P-450:NADPH-P450 reductase (Cytochrome P450)</fullName>
    </submittedName>
</protein>
<evidence type="ECO:0000256" key="16">
    <source>
        <dbReference type="ARBA" id="ARBA00047827"/>
    </source>
</evidence>
<dbReference type="CDD" id="cd06206">
    <property type="entry name" value="bifunctional_CYPOR"/>
    <property type="match status" value="1"/>
</dbReference>
<keyword evidence="13" id="KW-0560">Oxidoreductase</keyword>
<evidence type="ECO:0000256" key="13">
    <source>
        <dbReference type="ARBA" id="ARBA00023002"/>
    </source>
</evidence>
<keyword evidence="9 18" id="KW-0479">Metal-binding</keyword>
<dbReference type="GO" id="GO:0050660">
    <property type="term" value="F:flavin adenine dinucleotide binding"/>
    <property type="evidence" value="ECO:0007669"/>
    <property type="project" value="TreeGrafter"/>
</dbReference>
<feature type="non-terminal residue" evidence="21">
    <location>
        <position position="1"/>
    </location>
</feature>
<keyword evidence="6 18" id="KW-0349">Heme</keyword>
<comment type="cofactor">
    <cofactor evidence="3">
        <name>FAD</name>
        <dbReference type="ChEBI" id="CHEBI:57692"/>
    </cofactor>
</comment>
<evidence type="ECO:0000256" key="1">
    <source>
        <dbReference type="ARBA" id="ARBA00001917"/>
    </source>
</evidence>
<keyword evidence="10" id="KW-0274">FAD</keyword>
<dbReference type="InterPro" id="IPR002401">
    <property type="entry name" value="Cyt_P450_E_grp-I"/>
</dbReference>
<evidence type="ECO:0000256" key="2">
    <source>
        <dbReference type="ARBA" id="ARBA00001971"/>
    </source>
</evidence>
<dbReference type="SUPFAM" id="SSF52218">
    <property type="entry name" value="Flavoproteins"/>
    <property type="match status" value="1"/>
</dbReference>
<dbReference type="GO" id="GO:0005506">
    <property type="term" value="F:iron ion binding"/>
    <property type="evidence" value="ECO:0007669"/>
    <property type="project" value="InterPro"/>
</dbReference>
<dbReference type="PANTHER" id="PTHR19384">
    <property type="entry name" value="NITRIC OXIDE SYNTHASE-RELATED"/>
    <property type="match status" value="1"/>
</dbReference>
<evidence type="ECO:0000256" key="14">
    <source>
        <dbReference type="ARBA" id="ARBA00023004"/>
    </source>
</evidence>
<dbReference type="InterPro" id="IPR029039">
    <property type="entry name" value="Flavoprotein-like_sf"/>
</dbReference>
<dbReference type="GO" id="GO:0010181">
    <property type="term" value="F:FMN binding"/>
    <property type="evidence" value="ECO:0007669"/>
    <property type="project" value="InterPro"/>
</dbReference>
<dbReference type="InterPro" id="IPR023206">
    <property type="entry name" value="Bifunctional_P450_P450_red"/>
</dbReference>
<dbReference type="PRINTS" id="PR00385">
    <property type="entry name" value="P450"/>
</dbReference>
<dbReference type="Gene3D" id="2.40.30.10">
    <property type="entry name" value="Translation factors"/>
    <property type="match status" value="1"/>
</dbReference>
<dbReference type="InterPro" id="IPR036396">
    <property type="entry name" value="Cyt_P450_sf"/>
</dbReference>
<dbReference type="GO" id="GO:0003958">
    <property type="term" value="F:NADPH-hemoprotein reductase activity"/>
    <property type="evidence" value="ECO:0007669"/>
    <property type="project" value="UniProtKB-EC"/>
</dbReference>
<dbReference type="Pfam" id="PF00667">
    <property type="entry name" value="FAD_binding_1"/>
    <property type="match status" value="1"/>
</dbReference>
<dbReference type="InterPro" id="IPR001433">
    <property type="entry name" value="OxRdtase_FAD/NAD-bd"/>
</dbReference>
<keyword evidence="22" id="KW-1185">Reference proteome</keyword>
<name>A0A166TTE9_9PEZI</name>
<evidence type="ECO:0000313" key="21">
    <source>
        <dbReference type="EMBL" id="KZL72462.1"/>
    </source>
</evidence>
<dbReference type="GO" id="GO:0070330">
    <property type="term" value="F:aromatase activity"/>
    <property type="evidence" value="ECO:0007669"/>
    <property type="project" value="InterPro"/>
</dbReference>
<keyword evidence="5" id="KW-0813">Transport</keyword>
<dbReference type="PROSITE" id="PS51384">
    <property type="entry name" value="FAD_FR"/>
    <property type="match status" value="1"/>
</dbReference>
<evidence type="ECO:0000256" key="12">
    <source>
        <dbReference type="ARBA" id="ARBA00022982"/>
    </source>
</evidence>
<evidence type="ECO:0000256" key="15">
    <source>
        <dbReference type="ARBA" id="ARBA00023033"/>
    </source>
</evidence>
<proteinExistence type="inferred from homology"/>
<evidence type="ECO:0000256" key="8">
    <source>
        <dbReference type="ARBA" id="ARBA00022643"/>
    </source>
</evidence>
<keyword evidence="12" id="KW-0249">Electron transport</keyword>
<dbReference type="GO" id="GO:0020037">
    <property type="term" value="F:heme binding"/>
    <property type="evidence" value="ECO:0007669"/>
    <property type="project" value="InterPro"/>
</dbReference>
<dbReference type="PRINTS" id="PR00463">
    <property type="entry name" value="EP450I"/>
</dbReference>
<evidence type="ECO:0000256" key="17">
    <source>
        <dbReference type="ARBA" id="ARBA00049342"/>
    </source>
</evidence>
<evidence type="ECO:0000256" key="3">
    <source>
        <dbReference type="ARBA" id="ARBA00001974"/>
    </source>
</evidence>
<evidence type="ECO:0000256" key="11">
    <source>
        <dbReference type="ARBA" id="ARBA00022857"/>
    </source>
</evidence>
<dbReference type="Gene3D" id="1.10.630.10">
    <property type="entry name" value="Cytochrome P450"/>
    <property type="match status" value="1"/>
</dbReference>
<organism evidence="21 22">
    <name type="scientific">Colletotrichum tofieldiae</name>
    <dbReference type="NCBI Taxonomy" id="708197"/>
    <lineage>
        <taxon>Eukaryota</taxon>
        <taxon>Fungi</taxon>
        <taxon>Dikarya</taxon>
        <taxon>Ascomycota</taxon>
        <taxon>Pezizomycotina</taxon>
        <taxon>Sordariomycetes</taxon>
        <taxon>Hypocreomycetidae</taxon>
        <taxon>Glomerellales</taxon>
        <taxon>Glomerellaceae</taxon>
        <taxon>Colletotrichum</taxon>
        <taxon>Colletotrichum spaethianum species complex</taxon>
    </lineage>
</organism>
<dbReference type="Pfam" id="PF00067">
    <property type="entry name" value="p450"/>
    <property type="match status" value="1"/>
</dbReference>
<dbReference type="InterPro" id="IPR017927">
    <property type="entry name" value="FAD-bd_FR_type"/>
</dbReference>
<feature type="domain" description="Flavodoxin-like" evidence="19">
    <location>
        <begin position="572"/>
        <end position="712"/>
    </location>
</feature>